<reference evidence="13 14" key="2">
    <citation type="submission" date="2016-08" db="EMBL/GenBank/DDBJ databases">
        <title>Pervasive Adenine N6-methylation of Active Genes in Fungi.</title>
        <authorList>
            <consortium name="DOE Joint Genome Institute"/>
            <person name="Mondo S.J."/>
            <person name="Dannebaum R.O."/>
            <person name="Kuo R.C."/>
            <person name="Labutti K."/>
            <person name="Haridas S."/>
            <person name="Kuo A."/>
            <person name="Salamov A."/>
            <person name="Ahrendt S.R."/>
            <person name="Lipzen A."/>
            <person name="Sullivan W."/>
            <person name="Andreopoulos W.B."/>
            <person name="Clum A."/>
            <person name="Lindquist E."/>
            <person name="Daum C."/>
            <person name="Ramamoorthy G.K."/>
            <person name="Gryganskyi A."/>
            <person name="Culley D."/>
            <person name="Magnuson J.K."/>
            <person name="James T.Y."/>
            <person name="O'Malley M.A."/>
            <person name="Stajich J.E."/>
            <person name="Spatafora J.W."/>
            <person name="Visel A."/>
            <person name="Grigoriev I.V."/>
        </authorList>
    </citation>
    <scope>NUCLEOTIDE SEQUENCE [LARGE SCALE GENOMIC DNA]</scope>
    <source>
        <strain evidence="13 14">S4</strain>
    </source>
</reference>
<evidence type="ECO:0000259" key="12">
    <source>
        <dbReference type="PROSITE" id="PS50102"/>
    </source>
</evidence>
<dbReference type="GO" id="GO:0005685">
    <property type="term" value="C:U1 snRNP"/>
    <property type="evidence" value="ECO:0007669"/>
    <property type="project" value="EnsemblFungi"/>
</dbReference>
<evidence type="ECO:0000256" key="7">
    <source>
        <dbReference type="ARBA" id="ARBA00023187"/>
    </source>
</evidence>
<keyword evidence="9" id="KW-0687">Ribonucleoprotein</keyword>
<dbReference type="OrthoDB" id="266020at2759"/>
<comment type="similarity">
    <text evidence="2">Belongs to the RRM U1 A/B'' family.</text>
</comment>
<keyword evidence="3" id="KW-0507">mRNA processing</keyword>
<evidence type="ECO:0000256" key="10">
    <source>
        <dbReference type="PROSITE-ProRule" id="PRU00176"/>
    </source>
</evidence>
<keyword evidence="8" id="KW-0539">Nucleus</keyword>
<dbReference type="SUPFAM" id="SSF54928">
    <property type="entry name" value="RNA-binding domain, RBD"/>
    <property type="match status" value="2"/>
</dbReference>
<dbReference type="InterPro" id="IPR012677">
    <property type="entry name" value="Nucleotide-bd_a/b_plait_sf"/>
</dbReference>
<dbReference type="GO" id="GO:0005681">
    <property type="term" value="C:spliceosomal complex"/>
    <property type="evidence" value="ECO:0007669"/>
    <property type="project" value="UniProtKB-KW"/>
</dbReference>
<dbReference type="Pfam" id="PF00076">
    <property type="entry name" value="RRM_1"/>
    <property type="match status" value="2"/>
</dbReference>
<evidence type="ECO:0000313" key="14">
    <source>
        <dbReference type="Proteomes" id="UP000193944"/>
    </source>
</evidence>
<evidence type="ECO:0000256" key="5">
    <source>
        <dbReference type="ARBA" id="ARBA00022737"/>
    </source>
</evidence>
<comment type="caution">
    <text evidence="13">The sequence shown here is derived from an EMBL/GenBank/DDBJ whole genome shotgun (WGS) entry which is preliminary data.</text>
</comment>
<dbReference type="CDD" id="cd12247">
    <property type="entry name" value="RRM2_U1A_like"/>
    <property type="match status" value="1"/>
</dbReference>
<dbReference type="SMART" id="SM00360">
    <property type="entry name" value="RRM"/>
    <property type="match status" value="2"/>
</dbReference>
<evidence type="ECO:0000256" key="11">
    <source>
        <dbReference type="SAM" id="MobiDB-lite"/>
    </source>
</evidence>
<dbReference type="FunFam" id="3.30.70.330:FF:000039">
    <property type="entry name" value="U1 small nuclear ribonucleoprotein A"/>
    <property type="match status" value="1"/>
</dbReference>
<feature type="domain" description="RRM" evidence="12">
    <location>
        <begin position="34"/>
        <end position="113"/>
    </location>
</feature>
<dbReference type="Proteomes" id="UP000193944">
    <property type="component" value="Unassembled WGS sequence"/>
</dbReference>
<organism evidence="13 14">
    <name type="scientific">Anaeromyces robustus</name>
    <dbReference type="NCBI Taxonomy" id="1754192"/>
    <lineage>
        <taxon>Eukaryota</taxon>
        <taxon>Fungi</taxon>
        <taxon>Fungi incertae sedis</taxon>
        <taxon>Chytridiomycota</taxon>
        <taxon>Chytridiomycota incertae sedis</taxon>
        <taxon>Neocallimastigomycetes</taxon>
        <taxon>Neocallimastigales</taxon>
        <taxon>Neocallimastigaceae</taxon>
        <taxon>Anaeromyces</taxon>
    </lineage>
</organism>
<dbReference type="InterPro" id="IPR035979">
    <property type="entry name" value="RBD_domain_sf"/>
</dbReference>
<dbReference type="PROSITE" id="PS50102">
    <property type="entry name" value="RRM"/>
    <property type="match status" value="2"/>
</dbReference>
<dbReference type="FunFam" id="3.30.70.330:FF:000029">
    <property type="entry name" value="U2 small nuclear ribonucleoprotein B"/>
    <property type="match status" value="1"/>
</dbReference>
<dbReference type="GO" id="GO:0003723">
    <property type="term" value="F:RNA binding"/>
    <property type="evidence" value="ECO:0007669"/>
    <property type="project" value="UniProtKB-UniRule"/>
</dbReference>
<name>A0A1Y1WZJ8_9FUNG</name>
<feature type="domain" description="RRM" evidence="12">
    <location>
        <begin position="170"/>
        <end position="244"/>
    </location>
</feature>
<dbReference type="STRING" id="1754192.A0A1Y1WZJ8"/>
<dbReference type="Gene3D" id="3.30.70.330">
    <property type="match status" value="2"/>
</dbReference>
<dbReference type="GO" id="GO:0008380">
    <property type="term" value="P:RNA splicing"/>
    <property type="evidence" value="ECO:0007669"/>
    <property type="project" value="UniProtKB-KW"/>
</dbReference>
<keyword evidence="6 10" id="KW-0694">RNA-binding</keyword>
<proteinExistence type="inferred from homology"/>
<reference evidence="13 14" key="1">
    <citation type="submission" date="2016-08" db="EMBL/GenBank/DDBJ databases">
        <title>A Parts List for Fungal Cellulosomes Revealed by Comparative Genomics.</title>
        <authorList>
            <consortium name="DOE Joint Genome Institute"/>
            <person name="Haitjema C.H."/>
            <person name="Gilmore S.P."/>
            <person name="Henske J.K."/>
            <person name="Solomon K.V."/>
            <person name="De Groot R."/>
            <person name="Kuo A."/>
            <person name="Mondo S.J."/>
            <person name="Salamov A.A."/>
            <person name="Labutti K."/>
            <person name="Zhao Z."/>
            <person name="Chiniquy J."/>
            <person name="Barry K."/>
            <person name="Brewer H.M."/>
            <person name="Purvine S.O."/>
            <person name="Wright A.T."/>
            <person name="Boxma B."/>
            <person name="Van Alen T."/>
            <person name="Hackstein J.H."/>
            <person name="Baker S.E."/>
            <person name="Grigoriev I.V."/>
            <person name="O'Malley M.A."/>
        </authorList>
    </citation>
    <scope>NUCLEOTIDE SEQUENCE [LARGE SCALE GENOMIC DNA]</scope>
    <source>
        <strain evidence="13 14">S4</strain>
    </source>
</reference>
<evidence type="ECO:0000256" key="9">
    <source>
        <dbReference type="ARBA" id="ARBA00023274"/>
    </source>
</evidence>
<feature type="compositionally biased region" description="Pro residues" evidence="11">
    <location>
        <begin position="21"/>
        <end position="31"/>
    </location>
</feature>
<comment type="subcellular location">
    <subcellularLocation>
        <location evidence="1">Nucleus</location>
    </subcellularLocation>
</comment>
<keyword evidence="5" id="KW-0677">Repeat</keyword>
<evidence type="ECO:0000256" key="8">
    <source>
        <dbReference type="ARBA" id="ARBA00023242"/>
    </source>
</evidence>
<dbReference type="GO" id="GO:0006397">
    <property type="term" value="P:mRNA processing"/>
    <property type="evidence" value="ECO:0007669"/>
    <property type="project" value="UniProtKB-KW"/>
</dbReference>
<dbReference type="EMBL" id="MCFG01000193">
    <property type="protein sequence ID" value="ORX78923.1"/>
    <property type="molecule type" value="Genomic_DNA"/>
</dbReference>
<evidence type="ECO:0000256" key="2">
    <source>
        <dbReference type="ARBA" id="ARBA00007243"/>
    </source>
</evidence>
<dbReference type="CDD" id="cd12246">
    <property type="entry name" value="RRM1_U1A_like"/>
    <property type="match status" value="1"/>
</dbReference>
<dbReference type="PANTHER" id="PTHR10501">
    <property type="entry name" value="U1 SMALL NUCLEAR RIBONUCLEOPROTEIN A/U2 SMALL NUCLEAR RIBONUCLEOPROTEIN B"/>
    <property type="match status" value="1"/>
</dbReference>
<feature type="compositionally biased region" description="Low complexity" evidence="11">
    <location>
        <begin position="1"/>
        <end position="20"/>
    </location>
</feature>
<evidence type="ECO:0000256" key="4">
    <source>
        <dbReference type="ARBA" id="ARBA00022728"/>
    </source>
</evidence>
<protein>
    <submittedName>
        <fullName evidence="13">RNA-binding domain-containing protein</fullName>
    </submittedName>
</protein>
<evidence type="ECO:0000256" key="6">
    <source>
        <dbReference type="ARBA" id="ARBA00022884"/>
    </source>
</evidence>
<dbReference type="AlphaFoldDB" id="A0A1Y1WZJ8"/>
<evidence type="ECO:0000256" key="1">
    <source>
        <dbReference type="ARBA" id="ARBA00004123"/>
    </source>
</evidence>
<keyword evidence="14" id="KW-1185">Reference proteome</keyword>
<accession>A0A1Y1WZJ8</accession>
<evidence type="ECO:0000256" key="3">
    <source>
        <dbReference type="ARBA" id="ARBA00022664"/>
    </source>
</evidence>
<feature type="region of interest" description="Disordered" evidence="11">
    <location>
        <begin position="1"/>
        <end position="33"/>
    </location>
</feature>
<keyword evidence="7" id="KW-0508">mRNA splicing</keyword>
<dbReference type="InterPro" id="IPR000504">
    <property type="entry name" value="RRM_dom"/>
</dbReference>
<gene>
    <name evidence="13" type="ORF">BCR32DRAFT_206285</name>
</gene>
<evidence type="ECO:0000313" key="13">
    <source>
        <dbReference type="EMBL" id="ORX78923.1"/>
    </source>
</evidence>
<keyword evidence="4" id="KW-0747">Spliceosome</keyword>
<sequence length="244" mass="27628">MVGQPQPGIIPPQFKFIQGPPKQPKNPPPTTPRRTLYVHNLNEKIKLDVMKKSLEAIFSPFGEILEISIKKNLKMRGQAFVVMKDVESATRAMNVINGFAFYNKLLDIQYARIDSDIIAKMEGTYEQQKRKREEEKGIKIIYLLKEAKKPKETPAVAPAVVPVVYEVPNNILFIQNLPSDVTKQSVSSLFQQYPGFKEVRLVPGKKDLAFIEYETEQQAGIAKQSLNGYQMSESNAIKVSFAKK</sequence>